<organism evidence="2">
    <name type="scientific">Sipha flava</name>
    <name type="common">yellow sugarcane aphid</name>
    <dbReference type="NCBI Taxonomy" id="143950"/>
    <lineage>
        <taxon>Eukaryota</taxon>
        <taxon>Metazoa</taxon>
        <taxon>Ecdysozoa</taxon>
        <taxon>Arthropoda</taxon>
        <taxon>Hexapoda</taxon>
        <taxon>Insecta</taxon>
        <taxon>Pterygota</taxon>
        <taxon>Neoptera</taxon>
        <taxon>Paraneoptera</taxon>
        <taxon>Hemiptera</taxon>
        <taxon>Sternorrhyncha</taxon>
        <taxon>Aphidomorpha</taxon>
        <taxon>Aphidoidea</taxon>
        <taxon>Aphididae</taxon>
        <taxon>Sipha</taxon>
    </lineage>
</organism>
<feature type="region of interest" description="Disordered" evidence="1">
    <location>
        <begin position="265"/>
        <end position="287"/>
    </location>
</feature>
<feature type="region of interest" description="Disordered" evidence="1">
    <location>
        <begin position="887"/>
        <end position="931"/>
    </location>
</feature>
<feature type="compositionally biased region" description="Basic and acidic residues" evidence="1">
    <location>
        <begin position="1146"/>
        <end position="1156"/>
    </location>
</feature>
<feature type="region of interest" description="Disordered" evidence="1">
    <location>
        <begin position="444"/>
        <end position="493"/>
    </location>
</feature>
<dbReference type="GO" id="GO:0030154">
    <property type="term" value="P:cell differentiation"/>
    <property type="evidence" value="ECO:0007669"/>
    <property type="project" value="TreeGrafter"/>
</dbReference>
<feature type="region of interest" description="Disordered" evidence="1">
    <location>
        <begin position="806"/>
        <end position="830"/>
    </location>
</feature>
<feature type="compositionally biased region" description="Basic residues" evidence="1">
    <location>
        <begin position="460"/>
        <end position="475"/>
    </location>
</feature>
<dbReference type="OrthoDB" id="8965057at2759"/>
<feature type="compositionally biased region" description="Basic residues" evidence="1">
    <location>
        <begin position="268"/>
        <end position="281"/>
    </location>
</feature>
<dbReference type="AlphaFoldDB" id="A0A2S2R768"/>
<gene>
    <name evidence="2" type="primary">WASF2</name>
    <name evidence="2" type="ORF">g.52282</name>
</gene>
<dbReference type="PANTHER" id="PTHR23039:SF9">
    <property type="entry name" value="LOW QUALITY PROTEIN: NHS-LIKE PROTEIN 1"/>
    <property type="match status" value="1"/>
</dbReference>
<feature type="compositionally biased region" description="Low complexity" evidence="1">
    <location>
        <begin position="372"/>
        <end position="390"/>
    </location>
</feature>
<feature type="region of interest" description="Disordered" evidence="1">
    <location>
        <begin position="964"/>
        <end position="985"/>
    </location>
</feature>
<feature type="compositionally biased region" description="Polar residues" evidence="1">
    <location>
        <begin position="391"/>
        <end position="419"/>
    </location>
</feature>
<proteinExistence type="predicted"/>
<feature type="region of interest" description="Disordered" evidence="1">
    <location>
        <begin position="360"/>
        <end position="419"/>
    </location>
</feature>
<evidence type="ECO:0000313" key="2">
    <source>
        <dbReference type="EMBL" id="MBY85202.1"/>
    </source>
</evidence>
<feature type="compositionally biased region" description="Low complexity" evidence="1">
    <location>
        <begin position="821"/>
        <end position="830"/>
    </location>
</feature>
<feature type="compositionally biased region" description="Basic and acidic residues" evidence="1">
    <location>
        <begin position="360"/>
        <end position="370"/>
    </location>
</feature>
<reference evidence="2" key="1">
    <citation type="submission" date="2018-04" db="EMBL/GenBank/DDBJ databases">
        <title>Transcriptome assembly of Sipha flava.</title>
        <authorList>
            <person name="Scully E.D."/>
            <person name="Geib S.M."/>
            <person name="Palmer N.A."/>
            <person name="Koch K."/>
            <person name="Bradshaw J."/>
            <person name="Heng-Moss T."/>
            <person name="Sarath G."/>
        </authorList>
    </citation>
    <scope>NUCLEOTIDE SEQUENCE</scope>
</reference>
<feature type="region of interest" description="Disordered" evidence="1">
    <location>
        <begin position="997"/>
        <end position="1057"/>
    </location>
</feature>
<dbReference type="PANTHER" id="PTHR23039">
    <property type="entry name" value="NANCE-HORAN SYNDROME PROTEIN"/>
    <property type="match status" value="1"/>
</dbReference>
<sequence>MPFVQRAVAPVHLSRVKLHNDQGAPTVRDRELDAVTNFALSNALRQMASVAALADEVFRELRNQLTDVATRSAGLKCRVQALGHLVDHADPKAVTVPESDLTAFSLKTEHFKSKQVESKNLLSAENRPVWVKRLYDQAGVPSKVYANKPHVHRLSRRKRSLDDSCLPLNDIELRKPAAITNLRPWTSEEVLGDITVAPDCSSRIPRDPSPIAEDQIDHTLPSPEEQQHVIALNFPPQIVEVDISGRNFNRMSALRRSLQNVEYETSVRRRKSRRPRGKRRNTIAGTDQKEIEAVIGSLSDSNKDSDDIVSSCATVVTTEKKSNLDLLKDWGKMRLKQLKNIESSTAASVRLRDKGKVGLARRKWDKDEPVHSSSGNWSASSESGQSTSTSHIPRSSVSSCSGSTKPTYQGGSVTSDECETGSTYSCDTEGYYTSFHVDSGLKTLREEEPSPSSQQLHQHQDHHHHHQQQQHHHNHQQQPMSALHSTSALTPCSFQSSSAESEYDVFGRGSTSTTASSAGTVCTSLMVSPPSVPERGGSKLSSDQYDAYGGSLPDRIVHHHAAAAGAGQPKDPMYDDRSKTAPSRLTKENVSTRYKDDGQLMIDVKPRTTADHGGCGGDSPDSGHNTCSSPVDSITNPSVDLEMSECSDLEGIDRVERLRVKTTINTSRIPSMCVITPPMSDDEVSLKATLRASEEHDDYGEYVTLAHVVPELAAVDVPVAAAEPRGFVHLTELPTAGTLEMRKPTGARVTLNAEGRVIYTSDSLKRRKKIHTTNTFEPGPCVSANVVRLPVADKNNVMNQIIPRSPLNVRPVTKQKTFSGQQQQQQQQQQHRVVATASPKKLVAERNQQALTSCQLKPLVPIPLVCSPGQRRSKTAFPLTSNNNVINRQQQQQQQQRQPSTRLVVLPDNSRSSPNVGKPMSPLISPTRRSLSPKEVVRGAYVRMQDPTECLLETSLDDDDVKSAVKRSDSYRQANAASPRLAKSPNMLMALQKARNENTQGTGRSHGTPHSPATRTPDTSGGRRDHDVSASTPVKDNDRSAGRIDMSSSNISPIRGDWLASPPRAVSYGRVTTVDRGHVPSARPAFGRSAMDLYAAIHESKKRLLGQQPAVCGAQARTQTPPVIVAPQRSPVPSSVATNAAVQRTAPERQSDRTYKPRDVRSARYDFKRLLLQTNMAGGRRAQQSAVARLQQPAQPPVRTVPVMAAGKRTSSWKSNVLSSTIQEDCREDEDCYRCAADVGVPRSASLVNRTLKGLNVGTAAATGSALETAL</sequence>
<accession>A0A2S2R768</accession>
<dbReference type="Gene3D" id="1.20.5.340">
    <property type="match status" value="1"/>
</dbReference>
<feature type="region of interest" description="Disordered" evidence="1">
    <location>
        <begin position="562"/>
        <end position="586"/>
    </location>
</feature>
<protein>
    <submittedName>
        <fullName evidence="2">Uncharacterized protein</fullName>
    </submittedName>
</protein>
<feature type="compositionally biased region" description="Polar residues" evidence="1">
    <location>
        <begin position="479"/>
        <end position="493"/>
    </location>
</feature>
<name>A0A2S2R768_9HEMI</name>
<feature type="compositionally biased region" description="Low complexity" evidence="1">
    <location>
        <begin position="888"/>
        <end position="898"/>
    </location>
</feature>
<evidence type="ECO:0000256" key="1">
    <source>
        <dbReference type="SAM" id="MobiDB-lite"/>
    </source>
</evidence>
<feature type="region of interest" description="Disordered" evidence="1">
    <location>
        <begin position="1137"/>
        <end position="1156"/>
    </location>
</feature>
<dbReference type="EMBL" id="GGMS01015999">
    <property type="protein sequence ID" value="MBY85202.1"/>
    <property type="molecule type" value="Transcribed_RNA"/>
</dbReference>